<evidence type="ECO:0000313" key="3">
    <source>
        <dbReference type="Proteomes" id="UP000037136"/>
    </source>
</evidence>
<accession>A0A2A9PF94</accession>
<dbReference type="OrthoDB" id="3836772at2759"/>
<gene>
    <name evidence="2" type="ORF">XA68_12217</name>
</gene>
<sequence>MKYAYTIVGLALASSALADECAQKCNEAHDACLGKPDAHRPTCASDYAACLGYNPYNQESYATPTACSRAAEPTETDETCDCLQTCNGEYEACRDNPDVNRSTCASSYSDCLGYNPFGADGSLVTPTACVAGAAPTCPGR</sequence>
<dbReference type="PANTHER" id="PTHR39602">
    <property type="entry name" value="ACW-9"/>
    <property type="match status" value="1"/>
</dbReference>
<proteinExistence type="predicted"/>
<dbReference type="AlphaFoldDB" id="A0A2A9PF94"/>
<dbReference type="STRING" id="268505.A0A2A9PF94"/>
<protein>
    <submittedName>
        <fullName evidence="2">Uncharacterized protein</fullName>
    </submittedName>
</protein>
<name>A0A2A9PF94_OPHUN</name>
<organism evidence="2 3">
    <name type="scientific">Ophiocordyceps unilateralis</name>
    <name type="common">Zombie-ant fungus</name>
    <name type="synonym">Torrubia unilateralis</name>
    <dbReference type="NCBI Taxonomy" id="268505"/>
    <lineage>
        <taxon>Eukaryota</taxon>
        <taxon>Fungi</taxon>
        <taxon>Dikarya</taxon>
        <taxon>Ascomycota</taxon>
        <taxon>Pezizomycotina</taxon>
        <taxon>Sordariomycetes</taxon>
        <taxon>Hypocreomycetidae</taxon>
        <taxon>Hypocreales</taxon>
        <taxon>Ophiocordycipitaceae</taxon>
        <taxon>Ophiocordyceps</taxon>
    </lineage>
</organism>
<keyword evidence="3" id="KW-1185">Reference proteome</keyword>
<feature type="signal peptide" evidence="1">
    <location>
        <begin position="1"/>
        <end position="18"/>
    </location>
</feature>
<evidence type="ECO:0000256" key="1">
    <source>
        <dbReference type="SAM" id="SignalP"/>
    </source>
</evidence>
<dbReference type="PANTHER" id="PTHR39602:SF2">
    <property type="entry name" value="ACW-9"/>
    <property type="match status" value="1"/>
</dbReference>
<keyword evidence="1" id="KW-0732">Signal</keyword>
<evidence type="ECO:0000313" key="2">
    <source>
        <dbReference type="EMBL" id="PFH59550.1"/>
    </source>
</evidence>
<dbReference type="EMBL" id="LAZP02000191">
    <property type="protein sequence ID" value="PFH59550.1"/>
    <property type="molecule type" value="Genomic_DNA"/>
</dbReference>
<dbReference type="Proteomes" id="UP000037136">
    <property type="component" value="Unassembled WGS sequence"/>
</dbReference>
<reference evidence="2 3" key="1">
    <citation type="journal article" date="2015" name="BMC Genomics">
        <title>Gene expression during zombie ant biting behavior reflects the complexity underlying fungal parasitic behavioral manipulation.</title>
        <authorList>
            <person name="de Bekker C."/>
            <person name="Ohm R.A."/>
            <person name="Loreto R.G."/>
            <person name="Sebastian A."/>
            <person name="Albert I."/>
            <person name="Merrow M."/>
            <person name="Brachmann A."/>
            <person name="Hughes D.P."/>
        </authorList>
    </citation>
    <scope>NUCLEOTIDE SEQUENCE [LARGE SCALE GENOMIC DNA]</scope>
    <source>
        <strain evidence="2 3">SC16a</strain>
    </source>
</reference>
<comment type="caution">
    <text evidence="2">The sequence shown here is derived from an EMBL/GenBank/DDBJ whole genome shotgun (WGS) entry which is preliminary data.</text>
</comment>
<feature type="chain" id="PRO_5012654006" evidence="1">
    <location>
        <begin position="19"/>
        <end position="140"/>
    </location>
</feature>
<reference evidence="2 3" key="2">
    <citation type="journal article" date="2017" name="Sci. Rep.">
        <title>Ant-infecting Ophiocordyceps genomes reveal a high diversity of potential behavioral manipulation genes and a possible major role for enterotoxins.</title>
        <authorList>
            <person name="de Bekker C."/>
            <person name="Ohm R.A."/>
            <person name="Evans H.C."/>
            <person name="Brachmann A."/>
            <person name="Hughes D.P."/>
        </authorList>
    </citation>
    <scope>NUCLEOTIDE SEQUENCE [LARGE SCALE GENOMIC DNA]</scope>
    <source>
        <strain evidence="2 3">SC16a</strain>
    </source>
</reference>